<dbReference type="RefSeq" id="WP_094961860.1">
    <property type="nucleotide sequence ID" value="NZ_NOWC01000015.1"/>
</dbReference>
<evidence type="ECO:0000313" key="2">
    <source>
        <dbReference type="Proteomes" id="UP000216001"/>
    </source>
</evidence>
<proteinExistence type="predicted"/>
<evidence type="ECO:0000313" key="1">
    <source>
        <dbReference type="EMBL" id="OZS74053.1"/>
    </source>
</evidence>
<dbReference type="AlphaFoldDB" id="A0A264VRX4"/>
<sequence length="76" mass="8970">MYGYKPLKQHQEHLDSEKRRQLMNFINNVDNLIIQDGLKLNEILRLRCFGIVIAKHKSLDEMTLTKIEVNLPPKKP</sequence>
<dbReference type="EMBL" id="NOWC01000015">
    <property type="protein sequence ID" value="OZS74053.1"/>
    <property type="molecule type" value="Genomic_DNA"/>
</dbReference>
<gene>
    <name evidence="1" type="ORF">CHI95_13240</name>
</gene>
<comment type="caution">
    <text evidence="1">The sequence shown here is derived from an EMBL/GenBank/DDBJ whole genome shotgun (WGS) entry which is preliminary data.</text>
</comment>
<accession>A0A264VRX4</accession>
<reference evidence="1 2" key="1">
    <citation type="submission" date="2017-07" db="EMBL/GenBank/DDBJ databases">
        <title>blaIMP-27 on transferable plasmids in Proteus mirabilis and Providencia rettgeri.</title>
        <authorList>
            <person name="Potter R."/>
        </authorList>
    </citation>
    <scope>NUCLEOTIDE SEQUENCE [LARGE SCALE GENOMIC DNA]</scope>
    <source>
        <strain evidence="1 2">PR1</strain>
    </source>
</reference>
<protein>
    <submittedName>
        <fullName evidence="1">Uncharacterized protein</fullName>
    </submittedName>
</protein>
<dbReference type="Proteomes" id="UP000216001">
    <property type="component" value="Unassembled WGS sequence"/>
</dbReference>
<name>A0A264VRX4_PRORE</name>
<organism evidence="1 2">
    <name type="scientific">Providencia rettgeri</name>
    <dbReference type="NCBI Taxonomy" id="587"/>
    <lineage>
        <taxon>Bacteria</taxon>
        <taxon>Pseudomonadati</taxon>
        <taxon>Pseudomonadota</taxon>
        <taxon>Gammaproteobacteria</taxon>
        <taxon>Enterobacterales</taxon>
        <taxon>Morganellaceae</taxon>
        <taxon>Providencia</taxon>
    </lineage>
</organism>